<dbReference type="SMART" id="SM00206">
    <property type="entry name" value="NTR"/>
    <property type="match status" value="1"/>
</dbReference>
<dbReference type="GO" id="GO:0046872">
    <property type="term" value="F:metal ion binding"/>
    <property type="evidence" value="ECO:0007669"/>
    <property type="project" value="UniProtKB-KW"/>
</dbReference>
<dbReference type="Pfam" id="PF00965">
    <property type="entry name" value="TIMP"/>
    <property type="match status" value="1"/>
</dbReference>
<dbReference type="SUPFAM" id="SSF50242">
    <property type="entry name" value="TIMP-like"/>
    <property type="match status" value="1"/>
</dbReference>
<dbReference type="PANTHER" id="PTHR11844:SF33">
    <property type="entry name" value="TISSUE INHIBITOR OF METALLOPROTEINASE"/>
    <property type="match status" value="1"/>
</dbReference>
<keyword evidence="5" id="KW-0732">Signal</keyword>
<dbReference type="GO" id="GO:0008191">
    <property type="term" value="F:metalloendopeptidase inhibitor activity"/>
    <property type="evidence" value="ECO:0007669"/>
    <property type="project" value="InterPro"/>
</dbReference>
<evidence type="ECO:0000256" key="5">
    <source>
        <dbReference type="SAM" id="SignalP"/>
    </source>
</evidence>
<feature type="disulfide bond" evidence="4">
    <location>
        <begin position="39"/>
        <end position="166"/>
    </location>
</feature>
<feature type="signal peptide" evidence="5">
    <location>
        <begin position="1"/>
        <end position="25"/>
    </location>
</feature>
<evidence type="ECO:0000256" key="4">
    <source>
        <dbReference type="PIRSR" id="PIRSR601820-3"/>
    </source>
</evidence>
<dbReference type="GO" id="GO:0051045">
    <property type="term" value="P:negative regulation of membrane protein ectodomain proteolysis"/>
    <property type="evidence" value="ECO:0007669"/>
    <property type="project" value="TreeGrafter"/>
</dbReference>
<dbReference type="GO" id="GO:0002020">
    <property type="term" value="F:protease binding"/>
    <property type="evidence" value="ECO:0007669"/>
    <property type="project" value="TreeGrafter"/>
</dbReference>
<dbReference type="GO" id="GO:0005615">
    <property type="term" value="C:extracellular space"/>
    <property type="evidence" value="ECO:0007669"/>
    <property type="project" value="TreeGrafter"/>
</dbReference>
<keyword evidence="2" id="KW-0964">Secreted</keyword>
<sequence>MGRKQGMRLITLLFILSLMQCACFGCQCRRKRHLQEAFCGSAFVINGKVITDQLKLPIGRELQNSTVPTTPQPPLWKFDRIYDVNVTEVFKVPVNVVLNPGDVIQAVTRAAGSLCGGYLPLDTELTITGGGVNDHGQLTFGLCSHTEQGLTSYQLKGLRGGYSCECLTESRSFKKLQCLLNTLPGYNTDCLLKYGVCKKVQNQTCEWEVGIHDACVYNPVIG</sequence>
<reference evidence="6" key="1">
    <citation type="submission" date="2018-11" db="EMBL/GenBank/DDBJ databases">
        <authorList>
            <person name="Alioto T."/>
            <person name="Alioto T."/>
        </authorList>
    </citation>
    <scope>NUCLEOTIDE SEQUENCE</scope>
</reference>
<evidence type="ECO:0008006" key="8">
    <source>
        <dbReference type="Google" id="ProtNLM"/>
    </source>
</evidence>
<evidence type="ECO:0000256" key="1">
    <source>
        <dbReference type="ARBA" id="ARBA00004613"/>
    </source>
</evidence>
<keyword evidence="3" id="KW-0862">Zinc</keyword>
<dbReference type="PANTHER" id="PTHR11844">
    <property type="entry name" value="METALLOPROTEASE INHIBITOR"/>
    <property type="match status" value="1"/>
</dbReference>
<organism evidence="6 7">
    <name type="scientific">Mytilus galloprovincialis</name>
    <name type="common">Mediterranean mussel</name>
    <dbReference type="NCBI Taxonomy" id="29158"/>
    <lineage>
        <taxon>Eukaryota</taxon>
        <taxon>Metazoa</taxon>
        <taxon>Spiralia</taxon>
        <taxon>Lophotrochozoa</taxon>
        <taxon>Mollusca</taxon>
        <taxon>Bivalvia</taxon>
        <taxon>Autobranchia</taxon>
        <taxon>Pteriomorphia</taxon>
        <taxon>Mytilida</taxon>
        <taxon>Mytiloidea</taxon>
        <taxon>Mytilidae</taxon>
        <taxon>Mytilinae</taxon>
        <taxon>Mytilus</taxon>
    </lineage>
</organism>
<dbReference type="GO" id="GO:0031012">
    <property type="term" value="C:extracellular matrix"/>
    <property type="evidence" value="ECO:0007669"/>
    <property type="project" value="TreeGrafter"/>
</dbReference>
<evidence type="ECO:0000256" key="3">
    <source>
        <dbReference type="PIRSR" id="PIRSR601820-1"/>
    </source>
</evidence>
<evidence type="ECO:0000313" key="7">
    <source>
        <dbReference type="Proteomes" id="UP000596742"/>
    </source>
</evidence>
<dbReference type="OrthoDB" id="10270241at2759"/>
<comment type="caution">
    <text evidence="6">The sequence shown here is derived from an EMBL/GenBank/DDBJ whole genome shotgun (WGS) entry which is preliminary data.</text>
</comment>
<proteinExistence type="predicted"/>
<evidence type="ECO:0000313" key="6">
    <source>
        <dbReference type="EMBL" id="VDI52454.1"/>
    </source>
</evidence>
<feature type="disulfide bond" evidence="4">
    <location>
        <begin position="28"/>
        <end position="143"/>
    </location>
</feature>
<dbReference type="Gene3D" id="2.40.50.120">
    <property type="match status" value="1"/>
</dbReference>
<keyword evidence="3" id="KW-0479">Metal-binding</keyword>
<feature type="disulfide bond" evidence="4">
    <location>
        <begin position="26"/>
        <end position="115"/>
    </location>
</feature>
<protein>
    <recommendedName>
        <fullName evidence="8">NTR domain-containing protein</fullName>
    </recommendedName>
</protein>
<keyword evidence="4" id="KW-1015">Disulfide bond</keyword>
<keyword evidence="7" id="KW-1185">Reference proteome</keyword>
<dbReference type="EMBL" id="UYJE01007171">
    <property type="protein sequence ID" value="VDI52454.1"/>
    <property type="molecule type" value="Genomic_DNA"/>
</dbReference>
<feature type="chain" id="PRO_5032554359" description="NTR domain-containing protein" evidence="5">
    <location>
        <begin position="26"/>
        <end position="222"/>
    </location>
</feature>
<feature type="binding site" evidence="3">
    <location>
        <position position="26"/>
    </location>
    <ligand>
        <name>Zn(2+)</name>
        <dbReference type="ChEBI" id="CHEBI:29105"/>
        <note>ligand shared with metalloproteinase partner</note>
    </ligand>
</feature>
<dbReference type="InterPro" id="IPR001820">
    <property type="entry name" value="TIMP"/>
</dbReference>
<dbReference type="Proteomes" id="UP000596742">
    <property type="component" value="Unassembled WGS sequence"/>
</dbReference>
<name>A0A8B6FMM3_MYTGA</name>
<dbReference type="InterPro" id="IPR008993">
    <property type="entry name" value="TIMP-like_OB-fold"/>
</dbReference>
<evidence type="ECO:0000256" key="2">
    <source>
        <dbReference type="ARBA" id="ARBA00022525"/>
    </source>
</evidence>
<gene>
    <name evidence="6" type="ORF">MGAL_10B029856</name>
</gene>
<accession>A0A8B6FMM3</accession>
<comment type="subcellular location">
    <subcellularLocation>
        <location evidence="1">Secreted</location>
    </subcellularLocation>
</comment>
<dbReference type="AlphaFoldDB" id="A0A8B6FMM3"/>